<name>A0ABD3GA67_9MARC</name>
<dbReference type="EMBL" id="JBJQOH010000008">
    <property type="protein sequence ID" value="KAL3675082.1"/>
    <property type="molecule type" value="Genomic_DNA"/>
</dbReference>
<dbReference type="InterPro" id="IPR011009">
    <property type="entry name" value="Kinase-like_dom_sf"/>
</dbReference>
<sequence length="1121" mass="123022">MATTYAGNGLASLLVPRVVRDSGPSTAKSQAALRGASKFSGSFKAQIVGRAENASHGKLLQMRFCGDIDGRLKPVRVTNPLLLLCSNATIPQAAGNCPYERSGRKRRSKHKLTVSCNARSPVDALEDTATVVVNLVDKEIVLRPIEERAEVFQKSSELKESPRDSAEDAALILEEEESKCTNVPLSKEDEITNIDKEGDGLQNGHVVSDAGFDHEHSFEEDRNVAQDDLREVEYSEPSSTGLVDGEILHGETLGRGNFDALETGCVPKPQIKRTAGAFGGIKKILAKDREVLMGWARDLQERTGVDKILKKDVGIVEGAVTWVKELAIPKLKKEVTEIVAMRILEDPSVVPTPPPEWPKPEYGELSGRALLEADLLTLGSYGEYFKEVVGAWRVPLQLSYNPDYVADYFNRRPHLIVFRLLEVAAAFGFIAFQIFIDGQRMTRNSAGVKDEEEHLQYTRKSATALKETLIGLGPTFIKVAQSLSARPDVIGTDTAKVLSELQDRLAPFPTEEARAVIEQELGAPVNQLFSYLSEEPVAAASFGQVYRGRTVDGEEVAVKVQRPGLIFTVARDIYILRLGLGLVRKLAKMNSDISVLADELGRGLFGELDYTLEAANAGLFESAHAQLPYVKVPKTLPHLTTRRILAMEWIDGFRPSDLQTAAQGGTLSGEVPTALQPREAKIALDSLVKKGVECSLVQILETGVMHADPHPGNFLYTKDGYLTYLDFGLICSIEKRHRAAMLASIAHLVNGEWAGLANDLGDMDVLKPTTDRFALRLALERSFVDDPDVVVGNGNANINFRQATGKLFQIALKFRLRLPPYYTLVLRSLVSLEGMALVVDPNYKVYASAYPYVVKRLLTDNSRPVREVLLSLVLNDKKQLRWDRLASIVKTSRGEAPRVEGTEVVGISGVTPVTAVEEDRRKKMSMGLLSFALSRKGTSLRRVLVEADTKSLVETFISASASTYRREVANVLSEAFYQSGLNLLKIEHECSTSADSSLVSGEDGTERKRGHTASGQELNEMLLGSSGISRYTMLKNRRLWFLMKVLAGKLRGFPILRLKVAWTVTNMICYAAAIALHGIMITLSDRLLVRKPDKTSPGFDVPPAAPLVTSDQVPGPVPVLV</sequence>
<comment type="similarity">
    <text evidence="1">Belongs to the protein kinase superfamily. ADCK protein kinase family.</text>
</comment>
<dbReference type="SUPFAM" id="SSF56112">
    <property type="entry name" value="Protein kinase-like (PK-like)"/>
    <property type="match status" value="1"/>
</dbReference>
<evidence type="ECO:0000313" key="5">
    <source>
        <dbReference type="Proteomes" id="UP001633002"/>
    </source>
</evidence>
<dbReference type="PANTHER" id="PTHR10566:SF123">
    <property type="entry name" value="PROTEIN KINASE SUPERFAMILY PROTEIN"/>
    <property type="match status" value="1"/>
</dbReference>
<dbReference type="CDD" id="cd05121">
    <property type="entry name" value="ABC1_ADCK3-like"/>
    <property type="match status" value="1"/>
</dbReference>
<dbReference type="InterPro" id="IPR000719">
    <property type="entry name" value="Prot_kinase_dom"/>
</dbReference>
<keyword evidence="2" id="KW-0472">Membrane</keyword>
<feature type="domain" description="Protein kinase" evidence="3">
    <location>
        <begin position="531"/>
        <end position="858"/>
    </location>
</feature>
<protein>
    <recommendedName>
        <fullName evidence="3">Protein kinase domain-containing protein</fullName>
    </recommendedName>
</protein>
<gene>
    <name evidence="4" type="ORF">R1sor_025030</name>
</gene>
<evidence type="ECO:0000256" key="2">
    <source>
        <dbReference type="SAM" id="Phobius"/>
    </source>
</evidence>
<dbReference type="PROSITE" id="PS50011">
    <property type="entry name" value="PROTEIN_KINASE_DOM"/>
    <property type="match status" value="1"/>
</dbReference>
<keyword evidence="5" id="KW-1185">Reference proteome</keyword>
<keyword evidence="2" id="KW-0812">Transmembrane</keyword>
<dbReference type="AlphaFoldDB" id="A0ABD3GA67"/>
<reference evidence="4 5" key="1">
    <citation type="submission" date="2024-09" db="EMBL/GenBank/DDBJ databases">
        <title>Chromosome-scale assembly of Riccia sorocarpa.</title>
        <authorList>
            <person name="Paukszto L."/>
        </authorList>
    </citation>
    <scope>NUCLEOTIDE SEQUENCE [LARGE SCALE GENOMIC DNA]</scope>
    <source>
        <strain evidence="4">LP-2024</strain>
        <tissue evidence="4">Aerial parts of the thallus</tissue>
    </source>
</reference>
<organism evidence="4 5">
    <name type="scientific">Riccia sorocarpa</name>
    <dbReference type="NCBI Taxonomy" id="122646"/>
    <lineage>
        <taxon>Eukaryota</taxon>
        <taxon>Viridiplantae</taxon>
        <taxon>Streptophyta</taxon>
        <taxon>Embryophyta</taxon>
        <taxon>Marchantiophyta</taxon>
        <taxon>Marchantiopsida</taxon>
        <taxon>Marchantiidae</taxon>
        <taxon>Marchantiales</taxon>
        <taxon>Ricciaceae</taxon>
        <taxon>Riccia</taxon>
    </lineage>
</organism>
<dbReference type="PANTHER" id="PTHR10566">
    <property type="entry name" value="CHAPERONE-ACTIVITY OF BC1 COMPLEX CABC1 -RELATED"/>
    <property type="match status" value="1"/>
</dbReference>
<dbReference type="InterPro" id="IPR050154">
    <property type="entry name" value="UbiB_kinase"/>
</dbReference>
<evidence type="ECO:0000259" key="3">
    <source>
        <dbReference type="PROSITE" id="PS50011"/>
    </source>
</evidence>
<keyword evidence="2" id="KW-1133">Transmembrane helix</keyword>
<dbReference type="Pfam" id="PF03109">
    <property type="entry name" value="ABC1"/>
    <property type="match status" value="1"/>
</dbReference>
<comment type="caution">
    <text evidence="4">The sequence shown here is derived from an EMBL/GenBank/DDBJ whole genome shotgun (WGS) entry which is preliminary data.</text>
</comment>
<evidence type="ECO:0000313" key="4">
    <source>
        <dbReference type="EMBL" id="KAL3675082.1"/>
    </source>
</evidence>
<evidence type="ECO:0000256" key="1">
    <source>
        <dbReference type="ARBA" id="ARBA00009670"/>
    </source>
</evidence>
<dbReference type="Proteomes" id="UP001633002">
    <property type="component" value="Unassembled WGS sequence"/>
</dbReference>
<dbReference type="InterPro" id="IPR004147">
    <property type="entry name" value="ABC1_dom"/>
</dbReference>
<accession>A0ABD3GA67</accession>
<proteinExistence type="inferred from homology"/>
<feature type="transmembrane region" description="Helical" evidence="2">
    <location>
        <begin position="1062"/>
        <end position="1083"/>
    </location>
</feature>